<sequence length="144" mass="14622">MTRSPHAARSTLAVLTAAVAATVLSACGATTFDESLATTATTAAVTTTTLPTGTAAELLPRLVAEAASLSGVMIDGGDERSVVERMAALWDAVEQEVGTNRADLLAPFDASIALAEEAVQFERAADADKASKNIAALVEAYLGA</sequence>
<proteinExistence type="predicted"/>
<evidence type="ECO:0000313" key="1">
    <source>
        <dbReference type="EMBL" id="CAB4571015.1"/>
    </source>
</evidence>
<dbReference type="EMBL" id="CAEZSR010000096">
    <property type="protein sequence ID" value="CAB4571015.1"/>
    <property type="molecule type" value="Genomic_DNA"/>
</dbReference>
<reference evidence="1" key="1">
    <citation type="submission" date="2020-05" db="EMBL/GenBank/DDBJ databases">
        <authorList>
            <person name="Chiriac C."/>
            <person name="Salcher M."/>
            <person name="Ghai R."/>
            <person name="Kavagutti S V."/>
        </authorList>
    </citation>
    <scope>NUCLEOTIDE SEQUENCE</scope>
</reference>
<gene>
    <name evidence="1" type="ORF">UFOPK1493_02395</name>
</gene>
<accession>A0A6J6E6Y0</accession>
<dbReference type="AlphaFoldDB" id="A0A6J6E6Y0"/>
<protein>
    <submittedName>
        <fullName evidence="1">Unannotated protein</fullName>
    </submittedName>
</protein>
<organism evidence="1">
    <name type="scientific">freshwater metagenome</name>
    <dbReference type="NCBI Taxonomy" id="449393"/>
    <lineage>
        <taxon>unclassified sequences</taxon>
        <taxon>metagenomes</taxon>
        <taxon>ecological metagenomes</taxon>
    </lineage>
</organism>
<name>A0A6J6E6Y0_9ZZZZ</name>
<dbReference type="PROSITE" id="PS51257">
    <property type="entry name" value="PROKAR_LIPOPROTEIN"/>
    <property type="match status" value="1"/>
</dbReference>